<protein>
    <submittedName>
        <fullName evidence="1">Uncharacterized protein</fullName>
    </submittedName>
</protein>
<name>A0A2T3XTM5_9BURK</name>
<dbReference type="AlphaFoldDB" id="A0A2T3XTM5"/>
<evidence type="ECO:0000313" key="1">
    <source>
        <dbReference type="EMBL" id="PTB19845.1"/>
    </source>
</evidence>
<dbReference type="EMBL" id="PYUC01000007">
    <property type="protein sequence ID" value="PTB19845.1"/>
    <property type="molecule type" value="Genomic_DNA"/>
</dbReference>
<reference evidence="1 2" key="1">
    <citation type="submission" date="2018-03" db="EMBL/GenBank/DDBJ databases">
        <title>Whole genome analyses suggest that Burkholderia sensu lato contains two further novel genera in the rhizoxinica-symbiotica group Mycetohabitans gen. nov., and Trinickia gen. nov.: implications for the evolution of diazotrophy and nodulation in the Burkholderiaceae.</title>
        <authorList>
            <person name="Estrada De Los Santos P."/>
            <person name="Palmer M."/>
            <person name="Chavez-Ramirez B."/>
            <person name="Steenkamp E.T."/>
            <person name="Hirsch A.M."/>
            <person name="Manyaka P."/>
            <person name="Maluk M."/>
            <person name="Lafos M."/>
            <person name="Crook M."/>
            <person name="Gross E."/>
            <person name="Simon M.F."/>
            <person name="Bueno Dos Reis Junior F."/>
            <person name="Poole P.S."/>
            <person name="Venter S.N."/>
            <person name="James E.K."/>
        </authorList>
    </citation>
    <scope>NUCLEOTIDE SEQUENCE [LARGE SCALE GENOMIC DNA]</scope>
    <source>
        <strain evidence="1 2">JPY-366</strain>
    </source>
</reference>
<comment type="caution">
    <text evidence="1">The sequence shown here is derived from an EMBL/GenBank/DDBJ whole genome shotgun (WGS) entry which is preliminary data.</text>
</comment>
<organism evidence="1 2">
    <name type="scientific">Trinickia symbiotica</name>
    <dbReference type="NCBI Taxonomy" id="863227"/>
    <lineage>
        <taxon>Bacteria</taxon>
        <taxon>Pseudomonadati</taxon>
        <taxon>Pseudomonadota</taxon>
        <taxon>Betaproteobacteria</taxon>
        <taxon>Burkholderiales</taxon>
        <taxon>Burkholderiaceae</taxon>
        <taxon>Trinickia</taxon>
    </lineage>
</organism>
<sequence length="70" mass="7923">MLVVHGVPPFCACAVHRLREHPALEAVIGAPVLLTHRSFTDSLVLSAHWHAPRFYGPREVRSNLHHLQDR</sequence>
<accession>A0A2T3XTM5</accession>
<proteinExistence type="predicted"/>
<gene>
    <name evidence="1" type="ORF">C9I57_15740</name>
</gene>
<evidence type="ECO:0000313" key="2">
    <source>
        <dbReference type="Proteomes" id="UP000240638"/>
    </source>
</evidence>
<dbReference type="Proteomes" id="UP000240638">
    <property type="component" value="Unassembled WGS sequence"/>
</dbReference>